<accession>A0A1I2HQ77</accession>
<keyword evidence="1" id="KW-1133">Transmembrane helix</keyword>
<name>A0A1I2HQ77_9BURK</name>
<dbReference type="AlphaFoldDB" id="A0A1I2HQ77"/>
<proteinExistence type="predicted"/>
<gene>
    <name evidence="2" type="ORF">SAMN04489711_1281</name>
</gene>
<reference evidence="3" key="1">
    <citation type="submission" date="2016-10" db="EMBL/GenBank/DDBJ databases">
        <authorList>
            <person name="Varghese N."/>
            <person name="Submissions S."/>
        </authorList>
    </citation>
    <scope>NUCLEOTIDE SEQUENCE [LARGE SCALE GENOMIC DNA]</scope>
    <source>
        <strain evidence="3">DSM 27981</strain>
    </source>
</reference>
<sequence>MTGKEERDGAQLLQDGQVLLEVRRRLLAETNSRQQAQNTARIALMGLLVVVTAGVGAAITVVKMFPMEKYIYTDNAKAICEAQVQDEPLITTNTVLDFTKECILDLDTFAHDTFDRDLSRMANRCLTPQFRKKFLEVDWLNDRVATVRQNFFRVSSQSNGQPILAASGPVPEGYKWVVQVPVRRTFRQGDTPRGTNEKVYEVEVYRVVRNAYNPVGLGINQIVEKSAGLR</sequence>
<keyword evidence="1" id="KW-0472">Membrane</keyword>
<evidence type="ECO:0000256" key="1">
    <source>
        <dbReference type="SAM" id="Phobius"/>
    </source>
</evidence>
<dbReference type="RefSeq" id="WP_092942456.1">
    <property type="nucleotide sequence ID" value="NZ_FONX01000028.1"/>
</dbReference>
<dbReference type="Pfam" id="PF11393">
    <property type="entry name" value="T4BSS_DotI_IcmL"/>
    <property type="match status" value="1"/>
</dbReference>
<keyword evidence="1" id="KW-0812">Transmembrane</keyword>
<feature type="transmembrane region" description="Helical" evidence="1">
    <location>
        <begin position="42"/>
        <end position="62"/>
    </location>
</feature>
<dbReference type="InterPro" id="IPR021055">
    <property type="entry name" value="T4BSS_IcmL/DotI"/>
</dbReference>
<organism evidence="2 3">
    <name type="scientific">Paracidovorax wautersii</name>
    <dbReference type="NCBI Taxonomy" id="1177982"/>
    <lineage>
        <taxon>Bacteria</taxon>
        <taxon>Pseudomonadati</taxon>
        <taxon>Pseudomonadota</taxon>
        <taxon>Betaproteobacteria</taxon>
        <taxon>Burkholderiales</taxon>
        <taxon>Comamonadaceae</taxon>
        <taxon>Paracidovorax</taxon>
    </lineage>
</organism>
<dbReference type="Proteomes" id="UP000199119">
    <property type="component" value="Unassembled WGS sequence"/>
</dbReference>
<evidence type="ECO:0000313" key="2">
    <source>
        <dbReference type="EMBL" id="SFF31822.1"/>
    </source>
</evidence>
<protein>
    <submittedName>
        <fullName evidence="2">Macrophage killing protein with similarity to conjugation protein</fullName>
    </submittedName>
</protein>
<keyword evidence="3" id="KW-1185">Reference proteome</keyword>
<dbReference type="EMBL" id="FONX01000028">
    <property type="protein sequence ID" value="SFF31822.1"/>
    <property type="molecule type" value="Genomic_DNA"/>
</dbReference>
<evidence type="ECO:0000313" key="3">
    <source>
        <dbReference type="Proteomes" id="UP000199119"/>
    </source>
</evidence>